<dbReference type="SUPFAM" id="SSF50978">
    <property type="entry name" value="WD40 repeat-like"/>
    <property type="match status" value="1"/>
</dbReference>
<dbReference type="OrthoDB" id="366152at2759"/>
<protein>
    <submittedName>
        <fullName evidence="2">Uncharacterized protein</fullName>
    </submittedName>
</protein>
<dbReference type="EMBL" id="CP056065">
    <property type="protein sequence ID" value="UKJ87793.2"/>
    <property type="molecule type" value="Genomic_DNA"/>
</dbReference>
<evidence type="ECO:0000313" key="2">
    <source>
        <dbReference type="EMBL" id="UKJ87793.2"/>
    </source>
</evidence>
<sequence>MSGDDNNSNNNSESSPTEPLVSIPDTDYKLNISFFYAVGNSTELKSEFSLTPHEIFSHSHSYSKKNFSGFSHDFFANCGSQVLCIDLIQNDLYSTLGDSILILVGTNSASQCLANAAEYHTFVHLYSLNFCFNDPKSDQPIVDLSLICLTPIKNDHCVRLKWVKINYETGYLFAFILLRSGCVKLCRFNVESLSKLLKSDEPASKRVMEPDCLWQFDHGPSGPRRFTCFDISYNVNNAMITLACGSNEGFVELWNFNLSLFQPSSSEPMDCEHISSHKTIQVLYGMNNTLLSREITEISFLPLPNSYVLAVGTFLKGLILWDTRFTQSEGEIKSYFVGKPINCVTWTPNSQYVLLGTCSGVFVDWQTRNCTTTVSYEKIAKRKSSNQLDNICWSTHASEDTVYFAFDSGDIIQIKTLNMIRRCIKDEAIIFKWQLDSEEPLDEFPPYQHSSSHIDSLNNAITSKFFQDLSNVKKYGVTITKCFDGVTIDEQKTQVRNKVFSLNTLVWNQLI</sequence>
<gene>
    <name evidence="2" type="ORF">MACJ_000233</name>
</gene>
<dbReference type="InterPro" id="IPR036322">
    <property type="entry name" value="WD40_repeat_dom_sf"/>
</dbReference>
<dbReference type="Proteomes" id="UP000244803">
    <property type="component" value="Chromosome 1"/>
</dbReference>
<organism evidence="2 3">
    <name type="scientific">Theileria orientalis</name>
    <dbReference type="NCBI Taxonomy" id="68886"/>
    <lineage>
        <taxon>Eukaryota</taxon>
        <taxon>Sar</taxon>
        <taxon>Alveolata</taxon>
        <taxon>Apicomplexa</taxon>
        <taxon>Aconoidasida</taxon>
        <taxon>Piroplasmida</taxon>
        <taxon>Theileriidae</taxon>
        <taxon>Theileria</taxon>
    </lineage>
</organism>
<feature type="region of interest" description="Disordered" evidence="1">
    <location>
        <begin position="1"/>
        <end position="22"/>
    </location>
</feature>
<name>A0A976M3Q4_THEOR</name>
<evidence type="ECO:0000256" key="1">
    <source>
        <dbReference type="SAM" id="MobiDB-lite"/>
    </source>
</evidence>
<feature type="compositionally biased region" description="Low complexity" evidence="1">
    <location>
        <begin position="1"/>
        <end position="15"/>
    </location>
</feature>
<dbReference type="InterPro" id="IPR015943">
    <property type="entry name" value="WD40/YVTN_repeat-like_dom_sf"/>
</dbReference>
<dbReference type="AlphaFoldDB" id="A0A976M3Q4"/>
<reference evidence="2" key="1">
    <citation type="submission" date="2022-07" db="EMBL/GenBank/DDBJ databases">
        <title>Evaluation of T. orientalis genome assembly methods using nanopore sequencing and analysis of variation between genomes.</title>
        <authorList>
            <person name="Yam J."/>
            <person name="Micallef M.L."/>
            <person name="Liu M."/>
            <person name="Djordjevic S.P."/>
            <person name="Bogema D.R."/>
            <person name="Jenkins C."/>
        </authorList>
    </citation>
    <scope>NUCLEOTIDE SEQUENCE</scope>
    <source>
        <strain evidence="2">Fish Creek</strain>
    </source>
</reference>
<accession>A0A976M3Q4</accession>
<evidence type="ECO:0000313" key="3">
    <source>
        <dbReference type="Proteomes" id="UP000244803"/>
    </source>
</evidence>
<proteinExistence type="predicted"/>
<dbReference type="Gene3D" id="2.130.10.10">
    <property type="entry name" value="YVTN repeat-like/Quinoprotein amine dehydrogenase"/>
    <property type="match status" value="1"/>
</dbReference>